<dbReference type="Pfam" id="PF20684">
    <property type="entry name" value="Fung_rhodopsin"/>
    <property type="match status" value="1"/>
</dbReference>
<feature type="transmembrane region" description="Helical" evidence="6">
    <location>
        <begin position="206"/>
        <end position="225"/>
    </location>
</feature>
<feature type="transmembrane region" description="Helical" evidence="6">
    <location>
        <begin position="172"/>
        <end position="194"/>
    </location>
</feature>
<dbReference type="InterPro" id="IPR049326">
    <property type="entry name" value="Rhodopsin_dom_fungi"/>
</dbReference>
<accession>A0A9P4J4M9</accession>
<evidence type="ECO:0000256" key="2">
    <source>
        <dbReference type="ARBA" id="ARBA00022692"/>
    </source>
</evidence>
<keyword evidence="9" id="KW-1185">Reference proteome</keyword>
<organism evidence="8 9">
    <name type="scientific">Myriangium duriaei CBS 260.36</name>
    <dbReference type="NCBI Taxonomy" id="1168546"/>
    <lineage>
        <taxon>Eukaryota</taxon>
        <taxon>Fungi</taxon>
        <taxon>Dikarya</taxon>
        <taxon>Ascomycota</taxon>
        <taxon>Pezizomycotina</taxon>
        <taxon>Dothideomycetes</taxon>
        <taxon>Dothideomycetidae</taxon>
        <taxon>Myriangiales</taxon>
        <taxon>Myriangiaceae</taxon>
        <taxon>Myriangium</taxon>
    </lineage>
</organism>
<evidence type="ECO:0000259" key="7">
    <source>
        <dbReference type="Pfam" id="PF20684"/>
    </source>
</evidence>
<evidence type="ECO:0000313" key="9">
    <source>
        <dbReference type="Proteomes" id="UP000799439"/>
    </source>
</evidence>
<dbReference type="AlphaFoldDB" id="A0A9P4J4M9"/>
<dbReference type="OrthoDB" id="3931329at2759"/>
<gene>
    <name evidence="8" type="ORF">K461DRAFT_135769</name>
</gene>
<feature type="transmembrane region" description="Helical" evidence="6">
    <location>
        <begin position="12"/>
        <end position="34"/>
    </location>
</feature>
<feature type="transmembrane region" description="Helical" evidence="6">
    <location>
        <begin position="46"/>
        <end position="69"/>
    </location>
</feature>
<dbReference type="Proteomes" id="UP000799439">
    <property type="component" value="Unassembled WGS sequence"/>
</dbReference>
<feature type="transmembrane region" description="Helical" evidence="6">
    <location>
        <begin position="89"/>
        <end position="111"/>
    </location>
</feature>
<dbReference type="PANTHER" id="PTHR33048">
    <property type="entry name" value="PTH11-LIKE INTEGRAL MEMBRANE PROTEIN (AFU_ORTHOLOGUE AFUA_5G11245)"/>
    <property type="match status" value="1"/>
</dbReference>
<keyword evidence="4 6" id="KW-0472">Membrane</keyword>
<dbReference type="InterPro" id="IPR052337">
    <property type="entry name" value="SAT4-like"/>
</dbReference>
<dbReference type="GO" id="GO:0016020">
    <property type="term" value="C:membrane"/>
    <property type="evidence" value="ECO:0007669"/>
    <property type="project" value="UniProtKB-SubCell"/>
</dbReference>
<comment type="similarity">
    <text evidence="5">Belongs to the SAT4 family.</text>
</comment>
<reference evidence="8" key="1">
    <citation type="journal article" date="2020" name="Stud. Mycol.">
        <title>101 Dothideomycetes genomes: a test case for predicting lifestyles and emergence of pathogens.</title>
        <authorList>
            <person name="Haridas S."/>
            <person name="Albert R."/>
            <person name="Binder M."/>
            <person name="Bloem J."/>
            <person name="Labutti K."/>
            <person name="Salamov A."/>
            <person name="Andreopoulos B."/>
            <person name="Baker S."/>
            <person name="Barry K."/>
            <person name="Bills G."/>
            <person name="Bluhm B."/>
            <person name="Cannon C."/>
            <person name="Castanera R."/>
            <person name="Culley D."/>
            <person name="Daum C."/>
            <person name="Ezra D."/>
            <person name="Gonzalez J."/>
            <person name="Henrissat B."/>
            <person name="Kuo A."/>
            <person name="Liang C."/>
            <person name="Lipzen A."/>
            <person name="Lutzoni F."/>
            <person name="Magnuson J."/>
            <person name="Mondo S."/>
            <person name="Nolan M."/>
            <person name="Ohm R."/>
            <person name="Pangilinan J."/>
            <person name="Park H.-J."/>
            <person name="Ramirez L."/>
            <person name="Alfaro M."/>
            <person name="Sun H."/>
            <person name="Tritt A."/>
            <person name="Yoshinaga Y."/>
            <person name="Zwiers L.-H."/>
            <person name="Turgeon B."/>
            <person name="Goodwin S."/>
            <person name="Spatafora J."/>
            <person name="Crous P."/>
            <person name="Grigoriev I."/>
        </authorList>
    </citation>
    <scope>NUCLEOTIDE SEQUENCE</scope>
    <source>
        <strain evidence="8">CBS 260.36</strain>
    </source>
</reference>
<sequence>MEHATTPPVFAGYAAIIAVFLAMATVTLGLRLWVRRTITRSIARDDYTLTLSHVANIAAGTVWLQAHIYAARFAPYSSELSSYLSLREVVAIGLILSSSALNKASIASFFLKIAHKRWQRWAILMPFWMYVIFLVVALMVIFLRCGVPINGTRIITATDCPVPRDIFNTLGSIMACLNSLCDWAFAFVPLRMVIGASRMDVTSKMSAAILIVLAVSSSFISLARVPFFARGDSFEPHTIYNTVHIFLLSVVENAVGVAVISVATLKPLLGVVRNGSLARRPSMAPILPQHRKGRNAKAVPVAVPVQKPESHMTDNFDWQVLRGIGILPNPNAGLETIVHFVDEEGRAVEEDGYDLPKKPHRVVVKVTKMASIDEVMHSHSATDSATTL</sequence>
<keyword evidence="3 6" id="KW-1133">Transmembrane helix</keyword>
<dbReference type="EMBL" id="ML996085">
    <property type="protein sequence ID" value="KAF2153145.1"/>
    <property type="molecule type" value="Genomic_DNA"/>
</dbReference>
<keyword evidence="2 6" id="KW-0812">Transmembrane</keyword>
<feature type="transmembrane region" description="Helical" evidence="6">
    <location>
        <begin position="123"/>
        <end position="143"/>
    </location>
</feature>
<protein>
    <recommendedName>
        <fullName evidence="7">Rhodopsin domain-containing protein</fullName>
    </recommendedName>
</protein>
<proteinExistence type="inferred from homology"/>
<evidence type="ECO:0000256" key="3">
    <source>
        <dbReference type="ARBA" id="ARBA00022989"/>
    </source>
</evidence>
<feature type="domain" description="Rhodopsin" evidence="7">
    <location>
        <begin position="30"/>
        <end position="269"/>
    </location>
</feature>
<feature type="transmembrane region" description="Helical" evidence="6">
    <location>
        <begin position="245"/>
        <end position="265"/>
    </location>
</feature>
<evidence type="ECO:0000256" key="6">
    <source>
        <dbReference type="SAM" id="Phobius"/>
    </source>
</evidence>
<dbReference type="PANTHER" id="PTHR33048:SF47">
    <property type="entry name" value="INTEGRAL MEMBRANE PROTEIN-RELATED"/>
    <property type="match status" value="1"/>
</dbReference>
<comment type="caution">
    <text evidence="8">The sequence shown here is derived from an EMBL/GenBank/DDBJ whole genome shotgun (WGS) entry which is preliminary data.</text>
</comment>
<evidence type="ECO:0000256" key="5">
    <source>
        <dbReference type="ARBA" id="ARBA00038359"/>
    </source>
</evidence>
<evidence type="ECO:0000313" key="8">
    <source>
        <dbReference type="EMBL" id="KAF2153145.1"/>
    </source>
</evidence>
<evidence type="ECO:0000256" key="4">
    <source>
        <dbReference type="ARBA" id="ARBA00023136"/>
    </source>
</evidence>
<name>A0A9P4J4M9_9PEZI</name>
<evidence type="ECO:0000256" key="1">
    <source>
        <dbReference type="ARBA" id="ARBA00004141"/>
    </source>
</evidence>
<comment type="subcellular location">
    <subcellularLocation>
        <location evidence="1">Membrane</location>
        <topology evidence="1">Multi-pass membrane protein</topology>
    </subcellularLocation>
</comment>